<dbReference type="InterPro" id="IPR035979">
    <property type="entry name" value="RBD_domain_sf"/>
</dbReference>
<dbReference type="CDD" id="cd00201">
    <property type="entry name" value="WW"/>
    <property type="match status" value="1"/>
</dbReference>
<dbReference type="InterPro" id="IPR012677">
    <property type="entry name" value="Nucleotide-bd_a/b_plait_sf"/>
</dbReference>
<feature type="domain" description="WW" evidence="6">
    <location>
        <begin position="367"/>
        <end position="400"/>
    </location>
</feature>
<gene>
    <name evidence="8" type="ORF">LIER_27593</name>
</gene>
<keyword evidence="2 3" id="KW-0694">RNA-binding</keyword>
<dbReference type="PANTHER" id="PTHR24012">
    <property type="entry name" value="RNA BINDING PROTEIN"/>
    <property type="match status" value="1"/>
</dbReference>
<keyword evidence="1" id="KW-0677">Repeat</keyword>
<feature type="transmembrane region" description="Helical" evidence="5">
    <location>
        <begin position="461"/>
        <end position="482"/>
    </location>
</feature>
<comment type="caution">
    <text evidence="8">The sequence shown here is derived from an EMBL/GenBank/DDBJ whole genome shotgun (WGS) entry which is preliminary data.</text>
</comment>
<dbReference type="PROSITE" id="PS50102">
    <property type="entry name" value="RRM"/>
    <property type="match status" value="2"/>
</dbReference>
<accession>A0AAV3RCW8</accession>
<protein>
    <submittedName>
        <fullName evidence="8">RNA metabolism protein</fullName>
    </submittedName>
</protein>
<evidence type="ECO:0000256" key="5">
    <source>
        <dbReference type="SAM" id="Phobius"/>
    </source>
</evidence>
<keyword evidence="5" id="KW-1133">Transmembrane helix</keyword>
<dbReference type="InterPro" id="IPR000504">
    <property type="entry name" value="RRM_dom"/>
</dbReference>
<evidence type="ECO:0000259" key="7">
    <source>
        <dbReference type="PROSITE" id="PS50102"/>
    </source>
</evidence>
<evidence type="ECO:0000313" key="8">
    <source>
        <dbReference type="EMBL" id="GAA0174145.1"/>
    </source>
</evidence>
<dbReference type="AlphaFoldDB" id="A0AAV3RCW8"/>
<dbReference type="SUPFAM" id="SSF54928">
    <property type="entry name" value="RNA-binding domain, RBD"/>
    <property type="match status" value="2"/>
</dbReference>
<dbReference type="Pfam" id="PF00076">
    <property type="entry name" value="RRM_1"/>
    <property type="match status" value="2"/>
</dbReference>
<keyword evidence="5" id="KW-0812">Transmembrane</keyword>
<dbReference type="GO" id="GO:0003723">
    <property type="term" value="F:RNA binding"/>
    <property type="evidence" value="ECO:0007669"/>
    <property type="project" value="UniProtKB-UniRule"/>
</dbReference>
<keyword evidence="5" id="KW-0472">Membrane</keyword>
<dbReference type="SMART" id="SM00360">
    <property type="entry name" value="RRM"/>
    <property type="match status" value="2"/>
</dbReference>
<proteinExistence type="predicted"/>
<dbReference type="InterPro" id="IPR001202">
    <property type="entry name" value="WW_dom"/>
</dbReference>
<dbReference type="PROSITE" id="PS50020">
    <property type="entry name" value="WW_DOMAIN_2"/>
    <property type="match status" value="1"/>
</dbReference>
<dbReference type="SMART" id="SM00456">
    <property type="entry name" value="WW"/>
    <property type="match status" value="1"/>
</dbReference>
<dbReference type="SUPFAM" id="SSF51045">
    <property type="entry name" value="WW domain"/>
    <property type="match status" value="1"/>
</dbReference>
<evidence type="ECO:0000259" key="6">
    <source>
        <dbReference type="PROSITE" id="PS50020"/>
    </source>
</evidence>
<name>A0AAV3RCW8_LITER</name>
<dbReference type="InterPro" id="IPR036020">
    <property type="entry name" value="WW_dom_sf"/>
</dbReference>
<feature type="compositionally biased region" description="Pro residues" evidence="4">
    <location>
        <begin position="10"/>
        <end position="25"/>
    </location>
</feature>
<evidence type="ECO:0000256" key="4">
    <source>
        <dbReference type="SAM" id="MobiDB-lite"/>
    </source>
</evidence>
<keyword evidence="9" id="KW-1185">Reference proteome</keyword>
<feature type="region of interest" description="Disordered" evidence="4">
    <location>
        <begin position="1"/>
        <end position="90"/>
    </location>
</feature>
<evidence type="ECO:0000256" key="1">
    <source>
        <dbReference type="ARBA" id="ARBA00022737"/>
    </source>
</evidence>
<organism evidence="8 9">
    <name type="scientific">Lithospermum erythrorhizon</name>
    <name type="common">Purple gromwell</name>
    <name type="synonym">Lithospermum officinale var. erythrorhizon</name>
    <dbReference type="NCBI Taxonomy" id="34254"/>
    <lineage>
        <taxon>Eukaryota</taxon>
        <taxon>Viridiplantae</taxon>
        <taxon>Streptophyta</taxon>
        <taxon>Embryophyta</taxon>
        <taxon>Tracheophyta</taxon>
        <taxon>Spermatophyta</taxon>
        <taxon>Magnoliopsida</taxon>
        <taxon>eudicotyledons</taxon>
        <taxon>Gunneridae</taxon>
        <taxon>Pentapetalae</taxon>
        <taxon>asterids</taxon>
        <taxon>lamiids</taxon>
        <taxon>Boraginales</taxon>
        <taxon>Boraginaceae</taxon>
        <taxon>Boraginoideae</taxon>
        <taxon>Lithospermeae</taxon>
        <taxon>Lithospermum</taxon>
    </lineage>
</organism>
<evidence type="ECO:0000256" key="2">
    <source>
        <dbReference type="ARBA" id="ARBA00022884"/>
    </source>
</evidence>
<dbReference type="Proteomes" id="UP001454036">
    <property type="component" value="Unassembled WGS sequence"/>
</dbReference>
<dbReference type="Gene3D" id="3.30.70.330">
    <property type="match status" value="2"/>
</dbReference>
<reference evidence="8 9" key="1">
    <citation type="submission" date="2024-01" db="EMBL/GenBank/DDBJ databases">
        <title>The complete chloroplast genome sequence of Lithospermum erythrorhizon: insights into the phylogenetic relationship among Boraginaceae species and the maternal lineages of purple gromwells.</title>
        <authorList>
            <person name="Okada T."/>
            <person name="Watanabe K."/>
        </authorList>
    </citation>
    <scope>NUCLEOTIDE SEQUENCE [LARGE SCALE GENOMIC DNA]</scope>
</reference>
<feature type="domain" description="RRM" evidence="7">
    <location>
        <begin position="194"/>
        <end position="296"/>
    </location>
</feature>
<evidence type="ECO:0000313" key="9">
    <source>
        <dbReference type="Proteomes" id="UP001454036"/>
    </source>
</evidence>
<dbReference type="Gene3D" id="2.20.70.10">
    <property type="match status" value="1"/>
</dbReference>
<feature type="domain" description="RRM" evidence="7">
    <location>
        <begin position="99"/>
        <end position="180"/>
    </location>
</feature>
<dbReference type="EMBL" id="BAABME010008935">
    <property type="protein sequence ID" value="GAA0174145.1"/>
    <property type="molecule type" value="Genomic_DNA"/>
</dbReference>
<dbReference type="Pfam" id="PF00397">
    <property type="entry name" value="WW"/>
    <property type="match status" value="1"/>
</dbReference>
<sequence length="486" mass="55290">MERFGGGDYPQPPPPPDYMYPPPPINHQNFHHHHPPDFHHRNNPNPNFPHQNSDHSTHVGEVFDNIPNRNSLPFSGRKRPFSQSGQVPSTDCPEGGNFVKLYVVGFPRTIPEAEVRSIFGEYGHVLEVVLLKDKRTGQQGECGFVKYSKLEEADRAVEALNDKYTFSGAPLPVKVRYADKERERLGILLGEHVHKLYVGCLNRQASKWEIEDVCCMIFIKFWHTDFNSSNTFLYIFSPYGIVEDVFIMRNEMMQSRGYAFVRFPRRDMAVAAINALNGTYTMRGCDQPLIVRFADPKKPRTGDLMPTAFTIGPRSGPLPPNNNTTLSQPIQPSLQSMGYGVSFSYSQPKQVPPPSTSHQFGSFTMDDSIECDWSEHICPDGHSYYYNCITCESKWEKPEEFALYEEHLEKLEQHQSSRQSSLCSSEQVPLQSSMYSQPSSGHARRLQGSSLNKFFPFPNKSIFLCVIAMAMVVAMNKCLYAYDKTQ</sequence>
<evidence type="ECO:0000256" key="3">
    <source>
        <dbReference type="PROSITE-ProRule" id="PRU00176"/>
    </source>
</evidence>